<evidence type="ECO:0000313" key="2">
    <source>
        <dbReference type="Proteomes" id="UP000245488"/>
    </source>
</evidence>
<proteinExistence type="predicted"/>
<gene>
    <name evidence="1" type="ORF">CPT75_12675</name>
</gene>
<reference evidence="1 2" key="1">
    <citation type="submission" date="2017-09" db="EMBL/GenBank/DDBJ databases">
        <title>High-quality draft genome sequence of Butyrivibrio fibrisolvens INBov1, isolated from cow rumen.</title>
        <authorList>
            <person name="Rodriguez Hernaez J."/>
            <person name="Rivarola M."/>
            <person name="Paniego N."/>
            <person name="Cravero S."/>
            <person name="Ceron Cucchi M."/>
            <person name="Martinez M.C."/>
        </authorList>
    </citation>
    <scope>NUCLEOTIDE SEQUENCE [LARGE SCALE GENOMIC DNA]</scope>
    <source>
        <strain evidence="1 2">INBov1</strain>
    </source>
</reference>
<name>A0A317G5D3_BUTFI</name>
<dbReference type="RefSeq" id="WP_110073222.1">
    <property type="nucleotide sequence ID" value="NZ_CM009896.1"/>
</dbReference>
<protein>
    <submittedName>
        <fullName evidence="1">Uncharacterized protein</fullName>
    </submittedName>
</protein>
<sequence length="100" mass="10934">MASIDKTNEIDSLSRLAGKVPVASSDAQNEIDVDNEDLKEINNLLSKVDSGEIIDPELAQVARSYKAAEAASEGIPHYTVGDESPDFLMMMKKSRILIRL</sequence>
<dbReference type="AlphaFoldDB" id="A0A317G5D3"/>
<keyword evidence="2" id="KW-1185">Reference proteome</keyword>
<organism evidence="1 2">
    <name type="scientific">Butyrivibrio fibrisolvens</name>
    <dbReference type="NCBI Taxonomy" id="831"/>
    <lineage>
        <taxon>Bacteria</taxon>
        <taxon>Bacillati</taxon>
        <taxon>Bacillota</taxon>
        <taxon>Clostridia</taxon>
        <taxon>Lachnospirales</taxon>
        <taxon>Lachnospiraceae</taxon>
        <taxon>Butyrivibrio</taxon>
    </lineage>
</organism>
<evidence type="ECO:0000313" key="1">
    <source>
        <dbReference type="EMBL" id="PWT27893.1"/>
    </source>
</evidence>
<dbReference type="EMBL" id="NXNG01000001">
    <property type="protein sequence ID" value="PWT27893.1"/>
    <property type="molecule type" value="Genomic_DNA"/>
</dbReference>
<comment type="caution">
    <text evidence="1">The sequence shown here is derived from an EMBL/GenBank/DDBJ whole genome shotgun (WGS) entry which is preliminary data.</text>
</comment>
<accession>A0A317G5D3</accession>
<dbReference type="Proteomes" id="UP000245488">
    <property type="component" value="Chromosome"/>
</dbReference>